<dbReference type="Proteomes" id="UP000003480">
    <property type="component" value="Unassembled WGS sequence"/>
</dbReference>
<dbReference type="HOGENOM" id="CLU_1675848_0_0_3"/>
<dbReference type="EMBL" id="CAIJ01000509">
    <property type="protein sequence ID" value="CCI04414.1"/>
    <property type="molecule type" value="Genomic_DNA"/>
</dbReference>
<dbReference type="PANTHER" id="PTHR46825">
    <property type="entry name" value="D-ALANYL-D-ALANINE-CARBOXYPEPTIDASE/ENDOPEPTIDASE AMPH"/>
    <property type="match status" value="1"/>
</dbReference>
<organism evidence="2 3">
    <name type="scientific">Microcystis aeruginosa PCC 9443</name>
    <dbReference type="NCBI Taxonomy" id="1160281"/>
    <lineage>
        <taxon>Bacteria</taxon>
        <taxon>Bacillati</taxon>
        <taxon>Cyanobacteriota</taxon>
        <taxon>Cyanophyceae</taxon>
        <taxon>Oscillatoriophycideae</taxon>
        <taxon>Chroococcales</taxon>
        <taxon>Microcystaceae</taxon>
        <taxon>Microcystis</taxon>
    </lineage>
</organism>
<sequence length="157" mass="17208">MQQAIFTPLNLRDTGYDHNANGLAVGYKDQYSTLPADYIDMSIPYAAGALYSTIGDLYAWENALSTEQLTSQAYLDEMFAPQAPMPDSGGWAYGYGWAIGTDLNRAVVSHGGNIEGFASIVMRYLDEQVVIIVLSNQENKDVGLIENIIAKKLFGIQ</sequence>
<evidence type="ECO:0000259" key="1">
    <source>
        <dbReference type="Pfam" id="PF00144"/>
    </source>
</evidence>
<accession>I4G903</accession>
<dbReference type="InterPro" id="IPR001466">
    <property type="entry name" value="Beta-lactam-related"/>
</dbReference>
<dbReference type="PANTHER" id="PTHR46825:SF9">
    <property type="entry name" value="BETA-LACTAMASE-RELATED DOMAIN-CONTAINING PROTEIN"/>
    <property type="match status" value="1"/>
</dbReference>
<evidence type="ECO:0000313" key="3">
    <source>
        <dbReference type="Proteomes" id="UP000003480"/>
    </source>
</evidence>
<dbReference type="SUPFAM" id="SSF56601">
    <property type="entry name" value="beta-lactamase/transpeptidase-like"/>
    <property type="match status" value="1"/>
</dbReference>
<proteinExistence type="predicted"/>
<dbReference type="AlphaFoldDB" id="I4G903"/>
<reference evidence="2 3" key="1">
    <citation type="submission" date="2012-04" db="EMBL/GenBank/DDBJ databases">
        <authorList>
            <person name="Genoscope - CEA"/>
        </authorList>
    </citation>
    <scope>NUCLEOTIDE SEQUENCE [LARGE SCALE GENOMIC DNA]</scope>
    <source>
        <strain evidence="2 3">9443</strain>
    </source>
</reference>
<dbReference type="Pfam" id="PF00144">
    <property type="entry name" value="Beta-lactamase"/>
    <property type="match status" value="1"/>
</dbReference>
<dbReference type="Gene3D" id="3.40.710.10">
    <property type="entry name" value="DD-peptidase/beta-lactamase superfamily"/>
    <property type="match status" value="1"/>
</dbReference>
<protein>
    <recommendedName>
        <fullName evidence="1">Beta-lactamase-related domain-containing protein</fullName>
    </recommendedName>
</protein>
<name>I4G903_MICAE</name>
<comment type="caution">
    <text evidence="2">The sequence shown here is derived from an EMBL/GenBank/DDBJ whole genome shotgun (WGS) entry which is preliminary data.</text>
</comment>
<gene>
    <name evidence="2" type="ORF">MICAC_5570012</name>
</gene>
<feature type="domain" description="Beta-lactamase-related" evidence="1">
    <location>
        <begin position="1"/>
        <end position="141"/>
    </location>
</feature>
<evidence type="ECO:0000313" key="2">
    <source>
        <dbReference type="EMBL" id="CCI04414.1"/>
    </source>
</evidence>
<dbReference type="InterPro" id="IPR050491">
    <property type="entry name" value="AmpC-like"/>
</dbReference>
<dbReference type="InterPro" id="IPR012338">
    <property type="entry name" value="Beta-lactam/transpept-like"/>
</dbReference>